<organism evidence="1 2">
    <name type="scientific">Pedobacter nutrimenti</name>
    <dbReference type="NCBI Taxonomy" id="1241337"/>
    <lineage>
        <taxon>Bacteria</taxon>
        <taxon>Pseudomonadati</taxon>
        <taxon>Bacteroidota</taxon>
        <taxon>Sphingobacteriia</taxon>
        <taxon>Sphingobacteriales</taxon>
        <taxon>Sphingobacteriaceae</taxon>
        <taxon>Pedobacter</taxon>
    </lineage>
</organism>
<evidence type="ECO:0000313" key="1">
    <source>
        <dbReference type="EMBL" id="PYF75476.1"/>
    </source>
</evidence>
<comment type="caution">
    <text evidence="1">The sequence shown here is derived from an EMBL/GenBank/DDBJ whole genome shotgun (WGS) entry which is preliminary data.</text>
</comment>
<name>A0A318UGF3_9SPHI</name>
<dbReference type="AlphaFoldDB" id="A0A318UGF3"/>
<dbReference type="Proteomes" id="UP000248198">
    <property type="component" value="Unassembled WGS sequence"/>
</dbReference>
<gene>
    <name evidence="1" type="ORF">B0O44_10225</name>
</gene>
<dbReference type="InterPro" id="IPR025460">
    <property type="entry name" value="DUF4280"/>
</dbReference>
<keyword evidence="2" id="KW-1185">Reference proteome</keyword>
<dbReference type="RefSeq" id="WP_110827658.1">
    <property type="nucleotide sequence ID" value="NZ_QKLU01000002.1"/>
</dbReference>
<sequence length="158" mass="16981">MAGKHLVVDGAMCMCNFGTSPDNLKVKTHQQEYANDKDGAAKYIASTKDIGSTFQKNSFGSCAKQKNNPCTAVVTEWKGFYEHTLLTNGGKIILEDSTATCPIGGSGCIKIIKHGQTAEPGSQNFKNAEPKVSKTLNPAVDPRELTEEPVSIEGIIFE</sequence>
<dbReference type="EMBL" id="QKLU01000002">
    <property type="protein sequence ID" value="PYF75476.1"/>
    <property type="molecule type" value="Genomic_DNA"/>
</dbReference>
<dbReference type="Pfam" id="PF14107">
    <property type="entry name" value="DUF4280"/>
    <property type="match status" value="1"/>
</dbReference>
<proteinExistence type="predicted"/>
<evidence type="ECO:0000313" key="2">
    <source>
        <dbReference type="Proteomes" id="UP000248198"/>
    </source>
</evidence>
<protein>
    <submittedName>
        <fullName evidence="1">Uncharacterized protein DUF4280</fullName>
    </submittedName>
</protein>
<accession>A0A318UGF3</accession>
<dbReference type="OrthoDB" id="882303at2"/>
<reference evidence="1 2" key="1">
    <citation type="submission" date="2018-06" db="EMBL/GenBank/DDBJ databases">
        <title>Genomic Encyclopedia of Archaeal and Bacterial Type Strains, Phase II (KMG-II): from individual species to whole genera.</title>
        <authorList>
            <person name="Goeker M."/>
        </authorList>
    </citation>
    <scope>NUCLEOTIDE SEQUENCE [LARGE SCALE GENOMIC DNA]</scope>
    <source>
        <strain evidence="1 2">DSM 27372</strain>
    </source>
</reference>